<organism evidence="1 2">
    <name type="scientific">Choiromyces venosus 120613-1</name>
    <dbReference type="NCBI Taxonomy" id="1336337"/>
    <lineage>
        <taxon>Eukaryota</taxon>
        <taxon>Fungi</taxon>
        <taxon>Dikarya</taxon>
        <taxon>Ascomycota</taxon>
        <taxon>Pezizomycotina</taxon>
        <taxon>Pezizomycetes</taxon>
        <taxon>Pezizales</taxon>
        <taxon>Tuberaceae</taxon>
        <taxon>Choiromyces</taxon>
    </lineage>
</organism>
<evidence type="ECO:0000313" key="1">
    <source>
        <dbReference type="EMBL" id="RPA99777.1"/>
    </source>
</evidence>
<proteinExistence type="predicted"/>
<feature type="non-terminal residue" evidence="1">
    <location>
        <position position="1"/>
    </location>
</feature>
<reference evidence="1 2" key="1">
    <citation type="journal article" date="2018" name="Nat. Ecol. Evol.">
        <title>Pezizomycetes genomes reveal the molecular basis of ectomycorrhizal truffle lifestyle.</title>
        <authorList>
            <person name="Murat C."/>
            <person name="Payen T."/>
            <person name="Noel B."/>
            <person name="Kuo A."/>
            <person name="Morin E."/>
            <person name="Chen J."/>
            <person name="Kohler A."/>
            <person name="Krizsan K."/>
            <person name="Balestrini R."/>
            <person name="Da Silva C."/>
            <person name="Montanini B."/>
            <person name="Hainaut M."/>
            <person name="Levati E."/>
            <person name="Barry K.W."/>
            <person name="Belfiori B."/>
            <person name="Cichocki N."/>
            <person name="Clum A."/>
            <person name="Dockter R.B."/>
            <person name="Fauchery L."/>
            <person name="Guy J."/>
            <person name="Iotti M."/>
            <person name="Le Tacon F."/>
            <person name="Lindquist E.A."/>
            <person name="Lipzen A."/>
            <person name="Malagnac F."/>
            <person name="Mello A."/>
            <person name="Molinier V."/>
            <person name="Miyauchi S."/>
            <person name="Poulain J."/>
            <person name="Riccioni C."/>
            <person name="Rubini A."/>
            <person name="Sitrit Y."/>
            <person name="Splivallo R."/>
            <person name="Traeger S."/>
            <person name="Wang M."/>
            <person name="Zifcakova L."/>
            <person name="Wipf D."/>
            <person name="Zambonelli A."/>
            <person name="Paolocci F."/>
            <person name="Nowrousian M."/>
            <person name="Ottonello S."/>
            <person name="Baldrian P."/>
            <person name="Spatafora J.W."/>
            <person name="Henrissat B."/>
            <person name="Nagy L.G."/>
            <person name="Aury J.M."/>
            <person name="Wincker P."/>
            <person name="Grigoriev I.V."/>
            <person name="Bonfante P."/>
            <person name="Martin F.M."/>
        </authorList>
    </citation>
    <scope>NUCLEOTIDE SEQUENCE [LARGE SCALE GENOMIC DNA]</scope>
    <source>
        <strain evidence="1 2">120613-1</strain>
    </source>
</reference>
<accession>A0A3N4JR83</accession>
<gene>
    <name evidence="1" type="ORF">L873DRAFT_1806299</name>
</gene>
<name>A0A3N4JR83_9PEZI</name>
<protein>
    <submittedName>
        <fullName evidence="1">Uncharacterized protein</fullName>
    </submittedName>
</protein>
<dbReference type="EMBL" id="ML120385">
    <property type="protein sequence ID" value="RPA99777.1"/>
    <property type="molecule type" value="Genomic_DNA"/>
</dbReference>
<sequence>MRSSLKKVDSSHNIPTLTIFCFLISKIPTSILNFRTLFGRKHALHPYRKIEVKNSTRSLLQ</sequence>
<dbReference type="AlphaFoldDB" id="A0A3N4JR83"/>
<keyword evidence="2" id="KW-1185">Reference proteome</keyword>
<dbReference type="Proteomes" id="UP000276215">
    <property type="component" value="Unassembled WGS sequence"/>
</dbReference>
<evidence type="ECO:0000313" key="2">
    <source>
        <dbReference type="Proteomes" id="UP000276215"/>
    </source>
</evidence>